<dbReference type="CDD" id="cd00075">
    <property type="entry name" value="HATPase"/>
    <property type="match status" value="1"/>
</dbReference>
<dbReference type="InterPro" id="IPR050398">
    <property type="entry name" value="HssS/ArlS-like"/>
</dbReference>
<dbReference type="SUPFAM" id="SSF158472">
    <property type="entry name" value="HAMP domain-like"/>
    <property type="match status" value="1"/>
</dbReference>
<keyword evidence="10" id="KW-0067">ATP-binding</keyword>
<reference evidence="17 18" key="1">
    <citation type="submission" date="2023-03" db="EMBL/GenBank/DDBJ databases">
        <title>Novel Species.</title>
        <authorList>
            <person name="Ma S."/>
        </authorList>
    </citation>
    <scope>NUCLEOTIDE SEQUENCE [LARGE SCALE GENOMIC DNA]</scope>
    <source>
        <strain evidence="17 18">LIND6LT2</strain>
    </source>
</reference>
<dbReference type="InterPro" id="IPR036890">
    <property type="entry name" value="HATPase_C_sf"/>
</dbReference>
<evidence type="ECO:0000256" key="8">
    <source>
        <dbReference type="ARBA" id="ARBA00022741"/>
    </source>
</evidence>
<dbReference type="Pfam" id="PF00672">
    <property type="entry name" value="HAMP"/>
    <property type="match status" value="1"/>
</dbReference>
<dbReference type="CDD" id="cd06225">
    <property type="entry name" value="HAMP"/>
    <property type="match status" value="1"/>
</dbReference>
<dbReference type="CDD" id="cd00082">
    <property type="entry name" value="HisKA"/>
    <property type="match status" value="1"/>
</dbReference>
<evidence type="ECO:0000256" key="9">
    <source>
        <dbReference type="ARBA" id="ARBA00022777"/>
    </source>
</evidence>
<keyword evidence="12" id="KW-0902">Two-component regulatory system</keyword>
<feature type="domain" description="Histidine kinase" evidence="15">
    <location>
        <begin position="249"/>
        <end position="466"/>
    </location>
</feature>
<evidence type="ECO:0000259" key="16">
    <source>
        <dbReference type="PROSITE" id="PS50885"/>
    </source>
</evidence>
<organism evidence="17 18">
    <name type="scientific">Defluviitalea saccharophila</name>
    <dbReference type="NCBI Taxonomy" id="879970"/>
    <lineage>
        <taxon>Bacteria</taxon>
        <taxon>Bacillati</taxon>
        <taxon>Bacillota</taxon>
        <taxon>Clostridia</taxon>
        <taxon>Lachnospirales</taxon>
        <taxon>Defluviitaleaceae</taxon>
        <taxon>Defluviitalea</taxon>
    </lineage>
</organism>
<dbReference type="InterPro" id="IPR003661">
    <property type="entry name" value="HisK_dim/P_dom"/>
</dbReference>
<dbReference type="InterPro" id="IPR005467">
    <property type="entry name" value="His_kinase_dom"/>
</dbReference>
<dbReference type="PANTHER" id="PTHR45528">
    <property type="entry name" value="SENSOR HISTIDINE KINASE CPXA"/>
    <property type="match status" value="1"/>
</dbReference>
<evidence type="ECO:0000256" key="2">
    <source>
        <dbReference type="ARBA" id="ARBA00004651"/>
    </source>
</evidence>
<comment type="subcellular location">
    <subcellularLocation>
        <location evidence="2">Cell membrane</location>
        <topology evidence="2">Multi-pass membrane protein</topology>
    </subcellularLocation>
</comment>
<dbReference type="SMART" id="SM00387">
    <property type="entry name" value="HATPase_c"/>
    <property type="match status" value="1"/>
</dbReference>
<sequence length="466" mass="53083">MKRKLSNQFLRNFWVIFILTILDTVLAFVLLSFASRWIAGSLAKNQYPAKAIVKEDYRQIDASPVVQNGGGVQVVNKEYRVVYSKGLDTIGKNQLTAEEFTRFLTESQSKPYHYDILYQPEGEFWLIVTFPTSIRIDFSLIYNTEATAGDFKRASWAIGIVVLTYLLILALFAFIYSRITAASITVPLRKLCDGTRLLREGDYSVRVDLRLKNEFAELQNTFNDMAARIEHEISLRKKSEEDRRRLILDISHDLKNPMSSIQGYGELLIKKKGLTEQERDEYLKVILNNSKKANRLLTELFELSQMDSPKFSLKPVKTDICEYIRQICGELVPQLEREGFRYEFDILEESVFVLLDTDRFSRILQNLANNAMRYNPPGTQISVSLTVENNQVVIDFSDDGIGIPDHLVDNIFKPFVRVDDSRNSKTGGSGLGLSIAKKIAEAHGGDLTLCLNEQKGSTFRITIPSI</sequence>
<keyword evidence="7 14" id="KW-0812">Transmembrane</keyword>
<evidence type="ECO:0000256" key="13">
    <source>
        <dbReference type="ARBA" id="ARBA00023136"/>
    </source>
</evidence>
<evidence type="ECO:0000256" key="1">
    <source>
        <dbReference type="ARBA" id="ARBA00000085"/>
    </source>
</evidence>
<dbReference type="PROSITE" id="PS50109">
    <property type="entry name" value="HIS_KIN"/>
    <property type="match status" value="1"/>
</dbReference>
<dbReference type="GO" id="GO:0016301">
    <property type="term" value="F:kinase activity"/>
    <property type="evidence" value="ECO:0007669"/>
    <property type="project" value="UniProtKB-KW"/>
</dbReference>
<keyword evidence="18" id="KW-1185">Reference proteome</keyword>
<feature type="transmembrane region" description="Helical" evidence="14">
    <location>
        <begin position="154"/>
        <end position="176"/>
    </location>
</feature>
<accession>A0ABZ2Y4X6</accession>
<evidence type="ECO:0000256" key="4">
    <source>
        <dbReference type="ARBA" id="ARBA00022475"/>
    </source>
</evidence>
<keyword evidence="4" id="KW-1003">Cell membrane</keyword>
<dbReference type="Gene3D" id="1.10.287.130">
    <property type="match status" value="1"/>
</dbReference>
<dbReference type="Proteomes" id="UP001486565">
    <property type="component" value="Chromosome"/>
</dbReference>
<dbReference type="InterPro" id="IPR004358">
    <property type="entry name" value="Sig_transdc_His_kin-like_C"/>
</dbReference>
<evidence type="ECO:0000256" key="14">
    <source>
        <dbReference type="SAM" id="Phobius"/>
    </source>
</evidence>
<dbReference type="RefSeq" id="WP_341876672.1">
    <property type="nucleotide sequence ID" value="NZ_CP121687.1"/>
</dbReference>
<dbReference type="PANTHER" id="PTHR45528:SF1">
    <property type="entry name" value="SENSOR HISTIDINE KINASE CPXA"/>
    <property type="match status" value="1"/>
</dbReference>
<keyword evidence="8" id="KW-0547">Nucleotide-binding</keyword>
<comment type="catalytic activity">
    <reaction evidence="1">
        <text>ATP + protein L-histidine = ADP + protein N-phospho-L-histidine.</text>
        <dbReference type="EC" id="2.7.13.3"/>
    </reaction>
</comment>
<evidence type="ECO:0000256" key="5">
    <source>
        <dbReference type="ARBA" id="ARBA00022553"/>
    </source>
</evidence>
<dbReference type="SMART" id="SM00388">
    <property type="entry name" value="HisKA"/>
    <property type="match status" value="1"/>
</dbReference>
<gene>
    <name evidence="17" type="ORF">QBE51_12990</name>
</gene>
<dbReference type="InterPro" id="IPR003594">
    <property type="entry name" value="HATPase_dom"/>
</dbReference>
<keyword evidence="9 17" id="KW-0418">Kinase</keyword>
<keyword evidence="13 14" id="KW-0472">Membrane</keyword>
<dbReference type="EC" id="2.7.13.3" evidence="3"/>
<dbReference type="InterPro" id="IPR003660">
    <property type="entry name" value="HAMP_dom"/>
</dbReference>
<evidence type="ECO:0000256" key="11">
    <source>
        <dbReference type="ARBA" id="ARBA00022989"/>
    </source>
</evidence>
<evidence type="ECO:0000256" key="3">
    <source>
        <dbReference type="ARBA" id="ARBA00012438"/>
    </source>
</evidence>
<evidence type="ECO:0000256" key="12">
    <source>
        <dbReference type="ARBA" id="ARBA00023012"/>
    </source>
</evidence>
<dbReference type="SUPFAM" id="SSF55874">
    <property type="entry name" value="ATPase domain of HSP90 chaperone/DNA topoisomerase II/histidine kinase"/>
    <property type="match status" value="1"/>
</dbReference>
<proteinExistence type="predicted"/>
<protein>
    <recommendedName>
        <fullName evidence="3">histidine kinase</fullName>
        <ecNumber evidence="3">2.7.13.3</ecNumber>
    </recommendedName>
</protein>
<evidence type="ECO:0000313" key="17">
    <source>
        <dbReference type="EMBL" id="WZL69686.1"/>
    </source>
</evidence>
<keyword evidence="11 14" id="KW-1133">Transmembrane helix</keyword>
<name>A0ABZ2Y4X6_9FIRM</name>
<dbReference type="Pfam" id="PF00512">
    <property type="entry name" value="HisKA"/>
    <property type="match status" value="1"/>
</dbReference>
<dbReference type="InterPro" id="IPR036097">
    <property type="entry name" value="HisK_dim/P_sf"/>
</dbReference>
<dbReference type="Gene3D" id="6.10.340.10">
    <property type="match status" value="1"/>
</dbReference>
<dbReference type="Gene3D" id="3.30.565.10">
    <property type="entry name" value="Histidine kinase-like ATPase, C-terminal domain"/>
    <property type="match status" value="1"/>
</dbReference>
<dbReference type="Pfam" id="PF02518">
    <property type="entry name" value="HATPase_c"/>
    <property type="match status" value="1"/>
</dbReference>
<dbReference type="EMBL" id="CP121687">
    <property type="protein sequence ID" value="WZL69686.1"/>
    <property type="molecule type" value="Genomic_DNA"/>
</dbReference>
<keyword evidence="6" id="KW-0808">Transferase</keyword>
<dbReference type="PROSITE" id="PS50885">
    <property type="entry name" value="HAMP"/>
    <property type="match status" value="1"/>
</dbReference>
<evidence type="ECO:0000313" key="18">
    <source>
        <dbReference type="Proteomes" id="UP001486565"/>
    </source>
</evidence>
<feature type="domain" description="HAMP" evidence="16">
    <location>
        <begin position="182"/>
        <end position="234"/>
    </location>
</feature>
<dbReference type="SMART" id="SM00304">
    <property type="entry name" value="HAMP"/>
    <property type="match status" value="1"/>
</dbReference>
<feature type="transmembrane region" description="Helical" evidence="14">
    <location>
        <begin position="12"/>
        <end position="34"/>
    </location>
</feature>
<evidence type="ECO:0000259" key="15">
    <source>
        <dbReference type="PROSITE" id="PS50109"/>
    </source>
</evidence>
<evidence type="ECO:0000256" key="6">
    <source>
        <dbReference type="ARBA" id="ARBA00022679"/>
    </source>
</evidence>
<evidence type="ECO:0000256" key="10">
    <source>
        <dbReference type="ARBA" id="ARBA00022840"/>
    </source>
</evidence>
<dbReference type="SUPFAM" id="SSF47384">
    <property type="entry name" value="Homodimeric domain of signal transducing histidine kinase"/>
    <property type="match status" value="1"/>
</dbReference>
<dbReference type="PRINTS" id="PR00344">
    <property type="entry name" value="BCTRLSENSOR"/>
</dbReference>
<evidence type="ECO:0000256" key="7">
    <source>
        <dbReference type="ARBA" id="ARBA00022692"/>
    </source>
</evidence>
<keyword evidence="5" id="KW-0597">Phosphoprotein</keyword>